<evidence type="ECO:0000256" key="7">
    <source>
        <dbReference type="ARBA" id="ARBA00023004"/>
    </source>
</evidence>
<dbReference type="GO" id="GO:0009279">
    <property type="term" value="C:cell outer membrane"/>
    <property type="evidence" value="ECO:0007669"/>
    <property type="project" value="UniProtKB-SubCell"/>
</dbReference>
<evidence type="ECO:0000256" key="2">
    <source>
        <dbReference type="ARBA" id="ARBA00022448"/>
    </source>
</evidence>
<keyword evidence="10 12" id="KW-0472">Membrane</keyword>
<keyword evidence="16" id="KW-0675">Receptor</keyword>
<dbReference type="Gene3D" id="2.40.170.20">
    <property type="entry name" value="TonB-dependent receptor, beta-barrel domain"/>
    <property type="match status" value="1"/>
</dbReference>
<feature type="domain" description="TonB-dependent receptor plug" evidence="15">
    <location>
        <begin position="53"/>
        <end position="161"/>
    </location>
</feature>
<sequence>MQYSNGISMLAMGLALGCATQAQAENAAPAQRAATDAQTDIIVTGAARAERRFDVSYAVNSLGQDEVAKIAPKNFADLLGTVPGIHVEATGGEVQNITRVRGIPTDRGYLIFQQDGLPLYHEIDGVFFNSGEGMNRYDLMSERVEVVRGGPAPIYASSAAAVANTITISGKEQAAGKAQITLGDTGLYRLDAMQSGPLGNRTYYAVGGFIRQHDGYRDSGFPSDKGGQIRANIKHDFDNGFIKATVTYVNDHNVFYLPIPVADPRNPATSLNPYIDYFNGTMNSPSLRNVVIKYRDGAGVTQSLTRDLADGRHMRFFNAGLQYQGDFDGWLVSSKLGVTKGKSSFDAFYSTTNPADATTFANSYLAAAQTAFGAVTPVARMGYALAGSNGLTAYNPASASGLVMSGQYRAVESKFYSVQGDLGVTRKFDTRLGSHDLRAGVYASFYGNTNFTVYQDMLIEVSGKPRTLDLVAYSAAGAVLGSVTQNGVLRYGTTLANAKADARMIALYANDTWDITDGLRVDAGIRREWYGYTGFATNTTAADLGDATTLADNAVRSLNATTVNQKLNPSATNWTVGANYDFSRHLGAYARVSNLEVPPQMGVVAAINPTIIKTKARQLELGVKASFGKNYLYVTGFYTKFDPFNASFVAFNPATGRNDQSVPFIGQAVAKGIEIDGSVVPVSWFALNGSITLADPQYRNLVNSSGADPSAVNGRQIIREPKFFGNLRPTVNFDLGKGNVELYGRYEWVGRRYVDLYNLTALPAYQTLGAGATLNWGAWRVQLVGDNLTNAKGLTEGNPRTDQLAGQGASNAIYGRPLFGRNVRLVVGLSW</sequence>
<feature type="domain" description="TonB-dependent receptor-like beta-barrel" evidence="14">
    <location>
        <begin position="293"/>
        <end position="788"/>
    </location>
</feature>
<comment type="caution">
    <text evidence="16">The sequence shown here is derived from an EMBL/GenBank/DDBJ whole genome shotgun (WGS) entry which is preliminary data.</text>
</comment>
<keyword evidence="2" id="KW-0813">Transport</keyword>
<evidence type="ECO:0000256" key="12">
    <source>
        <dbReference type="RuleBase" id="RU003357"/>
    </source>
</evidence>
<dbReference type="GO" id="GO:0015344">
    <property type="term" value="F:siderophore uptake transmembrane transporter activity"/>
    <property type="evidence" value="ECO:0007669"/>
    <property type="project" value="TreeGrafter"/>
</dbReference>
<organism evidence="16 17">
    <name type="scientific">Novosphingobium umbonatum</name>
    <dbReference type="NCBI Taxonomy" id="1908524"/>
    <lineage>
        <taxon>Bacteria</taxon>
        <taxon>Pseudomonadati</taxon>
        <taxon>Pseudomonadota</taxon>
        <taxon>Alphaproteobacteria</taxon>
        <taxon>Sphingomonadales</taxon>
        <taxon>Sphingomonadaceae</taxon>
        <taxon>Novosphingobium</taxon>
    </lineage>
</organism>
<evidence type="ECO:0000256" key="10">
    <source>
        <dbReference type="ARBA" id="ARBA00023136"/>
    </source>
</evidence>
<accession>A0A3S2UMW5</accession>
<dbReference type="Gene3D" id="2.170.130.10">
    <property type="entry name" value="TonB-dependent receptor, plug domain"/>
    <property type="match status" value="1"/>
</dbReference>
<evidence type="ECO:0000313" key="16">
    <source>
        <dbReference type="EMBL" id="RVU02319.1"/>
    </source>
</evidence>
<dbReference type="SUPFAM" id="SSF56935">
    <property type="entry name" value="Porins"/>
    <property type="match status" value="1"/>
</dbReference>
<comment type="subcellular location">
    <subcellularLocation>
        <location evidence="1">Cell outer membrane</location>
        <topology evidence="1">Multi-pass membrane protein</topology>
    </subcellularLocation>
</comment>
<dbReference type="PANTHER" id="PTHR32552">
    <property type="entry name" value="FERRICHROME IRON RECEPTOR-RELATED"/>
    <property type="match status" value="1"/>
</dbReference>
<dbReference type="OrthoDB" id="7277632at2"/>
<evidence type="ECO:0000256" key="11">
    <source>
        <dbReference type="ARBA" id="ARBA00023237"/>
    </source>
</evidence>
<evidence type="ECO:0000313" key="17">
    <source>
        <dbReference type="Proteomes" id="UP000282837"/>
    </source>
</evidence>
<feature type="chain" id="PRO_5018747701" evidence="13">
    <location>
        <begin position="25"/>
        <end position="831"/>
    </location>
</feature>
<keyword evidence="11" id="KW-0998">Cell outer membrane</keyword>
<evidence type="ECO:0000256" key="9">
    <source>
        <dbReference type="ARBA" id="ARBA00023077"/>
    </source>
</evidence>
<dbReference type="InterPro" id="IPR039426">
    <property type="entry name" value="TonB-dep_rcpt-like"/>
</dbReference>
<feature type="signal peptide" evidence="13">
    <location>
        <begin position="1"/>
        <end position="24"/>
    </location>
</feature>
<comment type="similarity">
    <text evidence="12">Belongs to the TonB-dependent receptor family.</text>
</comment>
<keyword evidence="5" id="KW-0812">Transmembrane</keyword>
<keyword evidence="6 13" id="KW-0732">Signal</keyword>
<evidence type="ECO:0000256" key="1">
    <source>
        <dbReference type="ARBA" id="ARBA00004571"/>
    </source>
</evidence>
<proteinExistence type="inferred from homology"/>
<keyword evidence="7" id="KW-0408">Iron</keyword>
<evidence type="ECO:0000259" key="14">
    <source>
        <dbReference type="Pfam" id="PF00593"/>
    </source>
</evidence>
<evidence type="ECO:0000256" key="4">
    <source>
        <dbReference type="ARBA" id="ARBA00022496"/>
    </source>
</evidence>
<dbReference type="InterPro" id="IPR012910">
    <property type="entry name" value="Plug_dom"/>
</dbReference>
<keyword evidence="17" id="KW-1185">Reference proteome</keyword>
<dbReference type="Pfam" id="PF07715">
    <property type="entry name" value="Plug"/>
    <property type="match status" value="1"/>
</dbReference>
<evidence type="ECO:0000259" key="15">
    <source>
        <dbReference type="Pfam" id="PF07715"/>
    </source>
</evidence>
<keyword evidence="4" id="KW-0410">Iron transport</keyword>
<name>A0A3S2UMW5_9SPHN</name>
<evidence type="ECO:0000256" key="3">
    <source>
        <dbReference type="ARBA" id="ARBA00022452"/>
    </source>
</evidence>
<keyword evidence="3" id="KW-1134">Transmembrane beta strand</keyword>
<dbReference type="Pfam" id="PF00593">
    <property type="entry name" value="TonB_dep_Rec_b-barrel"/>
    <property type="match status" value="1"/>
</dbReference>
<dbReference type="PANTHER" id="PTHR32552:SF89">
    <property type="entry name" value="CATECHOLATE SIDEROPHORE RECEPTOR FIU"/>
    <property type="match status" value="1"/>
</dbReference>
<keyword evidence="8" id="KW-0406">Ion transport</keyword>
<reference evidence="16 17" key="1">
    <citation type="submission" date="2019-01" db="EMBL/GenBank/DDBJ databases">
        <authorList>
            <person name="Chen W.-M."/>
        </authorList>
    </citation>
    <scope>NUCLEOTIDE SEQUENCE [LARGE SCALE GENOMIC DNA]</scope>
    <source>
        <strain evidence="16 17">FSY-9</strain>
    </source>
</reference>
<evidence type="ECO:0000256" key="13">
    <source>
        <dbReference type="SAM" id="SignalP"/>
    </source>
</evidence>
<dbReference type="EMBL" id="SACO01000021">
    <property type="protein sequence ID" value="RVU02319.1"/>
    <property type="molecule type" value="Genomic_DNA"/>
</dbReference>
<dbReference type="InterPro" id="IPR037066">
    <property type="entry name" value="Plug_dom_sf"/>
</dbReference>
<dbReference type="InterPro" id="IPR036942">
    <property type="entry name" value="Beta-barrel_TonB_sf"/>
</dbReference>
<dbReference type="AlphaFoldDB" id="A0A3S2UMW5"/>
<keyword evidence="9 12" id="KW-0798">TonB box</keyword>
<evidence type="ECO:0000256" key="8">
    <source>
        <dbReference type="ARBA" id="ARBA00023065"/>
    </source>
</evidence>
<evidence type="ECO:0000256" key="5">
    <source>
        <dbReference type="ARBA" id="ARBA00022692"/>
    </source>
</evidence>
<dbReference type="Proteomes" id="UP000282837">
    <property type="component" value="Unassembled WGS sequence"/>
</dbReference>
<dbReference type="InterPro" id="IPR000531">
    <property type="entry name" value="Beta-barrel_TonB"/>
</dbReference>
<evidence type="ECO:0000256" key="6">
    <source>
        <dbReference type="ARBA" id="ARBA00022729"/>
    </source>
</evidence>
<protein>
    <submittedName>
        <fullName evidence="16">TonB-dependent receptor</fullName>
    </submittedName>
</protein>
<gene>
    <name evidence="16" type="ORF">EOE18_17305</name>
</gene>